<reference evidence="12" key="1">
    <citation type="submission" date="2015-04" db="UniProtKB">
        <authorList>
            <consortium name="EnsemblPlants"/>
        </authorList>
    </citation>
    <scope>IDENTIFICATION</scope>
    <source>
        <strain evidence="12">SL10</strain>
    </source>
</reference>
<evidence type="ECO:0000256" key="4">
    <source>
        <dbReference type="ARBA" id="ARBA00022552"/>
    </source>
</evidence>
<dbReference type="Pfam" id="PF13238">
    <property type="entry name" value="AAA_18"/>
    <property type="match status" value="1"/>
</dbReference>
<keyword evidence="5 10" id="KW-0808">Transferase</keyword>
<evidence type="ECO:0000313" key="13">
    <source>
        <dbReference type="Proteomes" id="UP000006591"/>
    </source>
</evidence>
<dbReference type="EC" id="2.7.4.3" evidence="10"/>
<comment type="similarity">
    <text evidence="10">Belongs to the adenylate kinase family. AK6 subfamily.</text>
</comment>
<evidence type="ECO:0000256" key="2">
    <source>
        <dbReference type="ARBA" id="ARBA00022490"/>
    </source>
</evidence>
<feature type="binding site" evidence="10">
    <location>
        <position position="82"/>
    </location>
    <ligand>
        <name>ATP</name>
        <dbReference type="ChEBI" id="CHEBI:30616"/>
    </ligand>
</feature>
<dbReference type="eggNOG" id="KOG3347">
    <property type="taxonomic scope" value="Eukaryota"/>
</dbReference>
<keyword evidence="8 10" id="KW-0067">ATP-binding</keyword>
<dbReference type="InterPro" id="IPR020618">
    <property type="entry name" value="Adenyl_kinase_AK6"/>
</dbReference>
<dbReference type="FunFam" id="3.40.50.300:FF:000372">
    <property type="entry name" value="Adenylate kinase isoenzyme 6 homolog"/>
    <property type="match status" value="1"/>
</dbReference>
<feature type="region of interest" description="LID" evidence="10">
    <location>
        <begin position="175"/>
        <end position="185"/>
    </location>
</feature>
<feature type="binding site" evidence="10">
    <location>
        <position position="80"/>
    </location>
    <ligand>
        <name>ATP</name>
        <dbReference type="ChEBI" id="CHEBI:30616"/>
    </ligand>
</feature>
<evidence type="ECO:0000256" key="10">
    <source>
        <dbReference type="HAMAP-Rule" id="MF_03173"/>
    </source>
</evidence>
<comment type="subunit">
    <text evidence="10">Interacts with small ribosomal subunit protein uS11. Not a structural component of 43S pre-ribosomes, but transiently interacts with them by binding to uS11.</text>
</comment>
<dbReference type="GO" id="GO:0005737">
    <property type="term" value="C:cytoplasm"/>
    <property type="evidence" value="ECO:0007669"/>
    <property type="project" value="UniProtKB-SubCell"/>
</dbReference>
<name>A0A0E0HZG6_ORYNI</name>
<dbReference type="PANTHER" id="PTHR12595">
    <property type="entry name" value="POS9-ACTIVATING FACTOR FAP7-RELATED"/>
    <property type="match status" value="1"/>
</dbReference>
<organism evidence="12">
    <name type="scientific">Oryza nivara</name>
    <name type="common">Indian wild rice</name>
    <name type="synonym">Oryza sativa f. spontanea</name>
    <dbReference type="NCBI Taxonomy" id="4536"/>
    <lineage>
        <taxon>Eukaryota</taxon>
        <taxon>Viridiplantae</taxon>
        <taxon>Streptophyta</taxon>
        <taxon>Embryophyta</taxon>
        <taxon>Tracheophyta</taxon>
        <taxon>Spermatophyta</taxon>
        <taxon>Magnoliopsida</taxon>
        <taxon>Liliopsida</taxon>
        <taxon>Poales</taxon>
        <taxon>Poaceae</taxon>
        <taxon>BOP clade</taxon>
        <taxon>Oryzoideae</taxon>
        <taxon>Oryzeae</taxon>
        <taxon>Oryzinae</taxon>
        <taxon>Oryza</taxon>
    </lineage>
</organism>
<feature type="compositionally biased region" description="Polar residues" evidence="11">
    <location>
        <begin position="1"/>
        <end position="32"/>
    </location>
</feature>
<dbReference type="GO" id="GO:0005634">
    <property type="term" value="C:nucleus"/>
    <property type="evidence" value="ECO:0007669"/>
    <property type="project" value="UniProtKB-SubCell"/>
</dbReference>
<dbReference type="GO" id="GO:0080186">
    <property type="term" value="P:developmental vegetative growth"/>
    <property type="evidence" value="ECO:0007669"/>
    <property type="project" value="EnsemblPlants"/>
</dbReference>
<feature type="binding site" evidence="10">
    <location>
        <position position="85"/>
    </location>
    <ligand>
        <name>ATP</name>
        <dbReference type="ChEBI" id="CHEBI:30616"/>
    </ligand>
</feature>
<dbReference type="AlphaFoldDB" id="A0A0E0HZG6"/>
<feature type="binding site" evidence="10">
    <location>
        <position position="84"/>
    </location>
    <ligand>
        <name>ATP</name>
        <dbReference type="ChEBI" id="CHEBI:30616"/>
    </ligand>
</feature>
<comment type="caution">
    <text evidence="10">Lacks conserved residue(s) required for the propagation of feature annotation.</text>
</comment>
<evidence type="ECO:0000256" key="1">
    <source>
        <dbReference type="ARBA" id="ARBA00000582"/>
    </source>
</evidence>
<dbReference type="HOGENOM" id="CLU_079096_3_2_1"/>
<feature type="binding site" evidence="10">
    <location>
        <position position="83"/>
    </location>
    <ligand>
        <name>ATP</name>
        <dbReference type="ChEBI" id="CHEBI:30616"/>
    </ligand>
</feature>
<keyword evidence="2 10" id="KW-0963">Cytoplasm</keyword>
<accession>A0A0E0HZG6</accession>
<evidence type="ECO:0000256" key="8">
    <source>
        <dbReference type="ARBA" id="ARBA00022840"/>
    </source>
</evidence>
<dbReference type="OMA" id="QCEIFGT"/>
<protein>
    <recommendedName>
        <fullName evidence="10">Adenylate kinase isoenzyme 6 homolog</fullName>
        <shortName evidence="10">AK6</shortName>
        <ecNumber evidence="10">2.7.4.3</ecNumber>
    </recommendedName>
    <alternativeName>
        <fullName evidence="10">Dual activity adenylate kinase/ATPase</fullName>
        <shortName evidence="10">AK/ATPase</shortName>
    </alternativeName>
</protein>
<keyword evidence="6 10" id="KW-0547">Nucleotide-binding</keyword>
<dbReference type="GO" id="GO:0016887">
    <property type="term" value="F:ATP hydrolysis activity"/>
    <property type="evidence" value="ECO:0007669"/>
    <property type="project" value="UniProtKB-UniRule"/>
</dbReference>
<proteinExistence type="inferred from homology"/>
<dbReference type="GO" id="GO:0006364">
    <property type="term" value="P:rRNA processing"/>
    <property type="evidence" value="ECO:0007669"/>
    <property type="project" value="UniProtKB-KW"/>
</dbReference>
<evidence type="ECO:0000256" key="3">
    <source>
        <dbReference type="ARBA" id="ARBA00022517"/>
    </source>
</evidence>
<comment type="catalytic activity">
    <reaction evidence="1 10">
        <text>AMP + ATP = 2 ADP</text>
        <dbReference type="Rhea" id="RHEA:12973"/>
        <dbReference type="ChEBI" id="CHEBI:30616"/>
        <dbReference type="ChEBI" id="CHEBI:456215"/>
        <dbReference type="ChEBI" id="CHEBI:456216"/>
        <dbReference type="EC" id="2.7.4.3"/>
    </reaction>
</comment>
<dbReference type="GO" id="GO:0004017">
    <property type="term" value="F:AMP kinase activity"/>
    <property type="evidence" value="ECO:0007669"/>
    <property type="project" value="UniProtKB-UniRule"/>
</dbReference>
<comment type="function">
    <text evidence="10">Broad-specificity nucleoside monophosphate (NMP) kinase that catalyzes the reversible transfer of the terminal phosphate group between nucleoside triphosphates and monophosphates. Has also ATPase activity. Involved in the late cytoplasmic maturation steps of the 40S ribosomal particles, specifically 18S rRNA maturation. While NMP activity is not required for ribosome maturation, ATPase activity is. Associates transiently with small ribosomal subunit protein uS11. ATP hydrolysis breaks the interaction with uS11. May temporarily remove uS11 from the ribosome to enable a conformational change of the ribosomal RNA that is needed for the final maturation step of the small ribosomal subunit. Its NMP activity may have a role in nuclear energy homeostasis.</text>
</comment>
<feature type="region of interest" description="NMPbind" evidence="10">
    <location>
        <begin position="100"/>
        <end position="123"/>
    </location>
</feature>
<keyword evidence="7 10" id="KW-0418">Kinase</keyword>
<dbReference type="GO" id="GO:0042274">
    <property type="term" value="P:ribosomal small subunit biogenesis"/>
    <property type="evidence" value="ECO:0007669"/>
    <property type="project" value="UniProtKB-UniRule"/>
</dbReference>
<feature type="region of interest" description="Disordered" evidence="11">
    <location>
        <begin position="1"/>
        <end position="80"/>
    </location>
</feature>
<keyword evidence="13" id="KW-1185">Reference proteome</keyword>
<evidence type="ECO:0000256" key="7">
    <source>
        <dbReference type="ARBA" id="ARBA00022777"/>
    </source>
</evidence>
<dbReference type="Proteomes" id="UP000006591">
    <property type="component" value="Chromosome 7"/>
</dbReference>
<evidence type="ECO:0000256" key="9">
    <source>
        <dbReference type="ARBA" id="ARBA00023242"/>
    </source>
</evidence>
<dbReference type="InterPro" id="IPR027417">
    <property type="entry name" value="P-loop_NTPase"/>
</dbReference>
<dbReference type="PANTHER" id="PTHR12595:SF0">
    <property type="entry name" value="ADENYLATE KINASE ISOENZYME 6"/>
    <property type="match status" value="1"/>
</dbReference>
<dbReference type="EnsemblPlants" id="ONIVA07G09570.1">
    <property type="protein sequence ID" value="ONIVA07G09570.1"/>
    <property type="gene ID" value="ONIVA07G09570"/>
</dbReference>
<feature type="binding site" evidence="10">
    <location>
        <position position="176"/>
    </location>
    <ligand>
        <name>ATP</name>
        <dbReference type="ChEBI" id="CHEBI:30616"/>
    </ligand>
</feature>
<comment type="subcellular location">
    <subcellularLocation>
        <location evidence="10">Cytoplasm</location>
    </subcellularLocation>
    <subcellularLocation>
        <location evidence="10">Nucleus</location>
    </subcellularLocation>
</comment>
<keyword evidence="3 10" id="KW-0690">Ribosome biogenesis</keyword>
<evidence type="ECO:0000256" key="6">
    <source>
        <dbReference type="ARBA" id="ARBA00022741"/>
    </source>
</evidence>
<dbReference type="GO" id="GO:0005524">
    <property type="term" value="F:ATP binding"/>
    <property type="evidence" value="ECO:0007669"/>
    <property type="project" value="UniProtKB-KW"/>
</dbReference>
<dbReference type="GO" id="GO:0009826">
    <property type="term" value="P:unidimensional cell growth"/>
    <property type="evidence" value="ECO:0007669"/>
    <property type="project" value="EnsemblPlants"/>
</dbReference>
<reference evidence="12" key="2">
    <citation type="submission" date="2018-04" db="EMBL/GenBank/DDBJ databases">
        <title>OnivRS2 (Oryza nivara Reference Sequence Version 2).</title>
        <authorList>
            <person name="Zhang J."/>
            <person name="Kudrna D."/>
            <person name="Lee S."/>
            <person name="Talag J."/>
            <person name="Rajasekar S."/>
            <person name="Welchert J."/>
            <person name="Hsing Y.-I."/>
            <person name="Wing R.A."/>
        </authorList>
    </citation>
    <scope>NUCLEOTIDE SEQUENCE [LARGE SCALE GENOMIC DNA]</scope>
    <source>
        <strain evidence="12">SL10</strain>
    </source>
</reference>
<keyword evidence="4 10" id="KW-0698">rRNA processing</keyword>
<dbReference type="HAMAP" id="MF_00039">
    <property type="entry name" value="Adenylate_kinase_AK6"/>
    <property type="match status" value="1"/>
</dbReference>
<comment type="catalytic activity">
    <reaction evidence="10">
        <text>ATP + H2O = ADP + phosphate + H(+)</text>
        <dbReference type="Rhea" id="RHEA:13065"/>
        <dbReference type="ChEBI" id="CHEBI:15377"/>
        <dbReference type="ChEBI" id="CHEBI:15378"/>
        <dbReference type="ChEBI" id="CHEBI:30616"/>
        <dbReference type="ChEBI" id="CHEBI:43474"/>
        <dbReference type="ChEBI" id="CHEBI:456216"/>
    </reaction>
</comment>
<evidence type="ECO:0000256" key="5">
    <source>
        <dbReference type="ARBA" id="ARBA00022679"/>
    </source>
</evidence>
<evidence type="ECO:0000313" key="12">
    <source>
        <dbReference type="EnsemblPlants" id="ONIVA07G09570.1"/>
    </source>
</evidence>
<dbReference type="SUPFAM" id="SSF52540">
    <property type="entry name" value="P-loop containing nucleoside triphosphate hydrolases"/>
    <property type="match status" value="1"/>
</dbReference>
<sequence>MADGPNHQTQPWPGPSSRQPLDLHSTTRSPGEQQCDFAGPFSPGKRGRKNPNQPPILAMASRGGGARRTRPNVLVTGTPGTGKTTTCSLLADAVDLRHINIGDLVREKSLHDGWDEELECHIINEDLVCDELEDMMGEGGILVDYHGCDFFPERWFDLVVVLQTDNSILHDRLTSRGYMGAKLTNNIECEIFQMLLEEARESYKEEIVMPLRSDNVEDISRNVGTLTEWINNWRPSRS</sequence>
<keyword evidence="9 10" id="KW-0539">Nucleus</keyword>
<evidence type="ECO:0000256" key="11">
    <source>
        <dbReference type="SAM" id="MobiDB-lite"/>
    </source>
</evidence>
<dbReference type="Gene3D" id="3.40.50.300">
    <property type="entry name" value="P-loop containing nucleotide triphosphate hydrolases"/>
    <property type="match status" value="1"/>
</dbReference>
<dbReference type="STRING" id="4536.A0A0E0HZG6"/>
<dbReference type="Gramene" id="ONIVA07G09570.1">
    <property type="protein sequence ID" value="ONIVA07G09570.1"/>
    <property type="gene ID" value="ONIVA07G09570"/>
</dbReference>